<dbReference type="GO" id="GO:0008173">
    <property type="term" value="F:RNA methyltransferase activity"/>
    <property type="evidence" value="ECO:0007669"/>
    <property type="project" value="UniProtKB-UniRule"/>
</dbReference>
<dbReference type="Gene3D" id="3.40.50.150">
    <property type="entry name" value="Vaccinia Virus protein VP39"/>
    <property type="match status" value="1"/>
</dbReference>
<comment type="similarity">
    <text evidence="1 6">Belongs to the methyltransferase superfamily.</text>
</comment>
<dbReference type="InterPro" id="IPR010675">
    <property type="entry name" value="Bin3_C"/>
</dbReference>
<dbReference type="PANTHER" id="PTHR12315:SF0">
    <property type="entry name" value="7SK SNRNA METHYLPHOSPHATE CAPPING ENZYME"/>
    <property type="match status" value="1"/>
</dbReference>
<evidence type="ECO:0000256" key="5">
    <source>
        <dbReference type="PROSITE-ProRule" id="PRU00848"/>
    </source>
</evidence>
<comment type="caution">
    <text evidence="8">The sequence shown here is derived from an EMBL/GenBank/DDBJ whole genome shotgun (WGS) entry which is preliminary data.</text>
</comment>
<dbReference type="GO" id="GO:0040031">
    <property type="term" value="P:snRNA modification"/>
    <property type="evidence" value="ECO:0007669"/>
    <property type="project" value="TreeGrafter"/>
</dbReference>
<evidence type="ECO:0000313" key="9">
    <source>
        <dbReference type="Proteomes" id="UP000799777"/>
    </source>
</evidence>
<dbReference type="InterPro" id="IPR039772">
    <property type="entry name" value="Bin3-like"/>
</dbReference>
<feature type="domain" description="Bin3-type SAM" evidence="7">
    <location>
        <begin position="26"/>
        <end position="271"/>
    </location>
</feature>
<dbReference type="CDD" id="cd02440">
    <property type="entry name" value="AdoMet_MTases"/>
    <property type="match status" value="1"/>
</dbReference>
<dbReference type="GO" id="GO:0008171">
    <property type="term" value="F:O-methyltransferase activity"/>
    <property type="evidence" value="ECO:0007669"/>
    <property type="project" value="UniProtKB-UniRule"/>
</dbReference>
<dbReference type="InterPro" id="IPR029063">
    <property type="entry name" value="SAM-dependent_MTases_sf"/>
</dbReference>
<keyword evidence="4 5" id="KW-0949">S-adenosyl-L-methionine</keyword>
<dbReference type="Proteomes" id="UP000799777">
    <property type="component" value="Unassembled WGS sequence"/>
</dbReference>
<keyword evidence="2 6" id="KW-0489">Methyltransferase</keyword>
<name>A0A9P4H7Q8_9PLEO</name>
<evidence type="ECO:0000256" key="6">
    <source>
        <dbReference type="RuleBase" id="RU367087"/>
    </source>
</evidence>
<dbReference type="AlphaFoldDB" id="A0A9P4H7Q8"/>
<proteinExistence type="inferred from homology"/>
<evidence type="ECO:0000256" key="2">
    <source>
        <dbReference type="ARBA" id="ARBA00022603"/>
    </source>
</evidence>
<dbReference type="EMBL" id="ML978216">
    <property type="protein sequence ID" value="KAF2028191.1"/>
    <property type="molecule type" value="Genomic_DNA"/>
</dbReference>
<keyword evidence="3 6" id="KW-0808">Transferase</keyword>
<evidence type="ECO:0000256" key="4">
    <source>
        <dbReference type="ARBA" id="ARBA00022691"/>
    </source>
</evidence>
<dbReference type="InterPro" id="IPR024160">
    <property type="entry name" value="BIN3_SAM-bd_dom"/>
</dbReference>
<dbReference type="GO" id="GO:0032259">
    <property type="term" value="P:methylation"/>
    <property type="evidence" value="ECO:0007669"/>
    <property type="project" value="UniProtKB-KW"/>
</dbReference>
<dbReference type="PROSITE" id="PS51515">
    <property type="entry name" value="BIN3_SAM"/>
    <property type="match status" value="1"/>
</dbReference>
<dbReference type="SUPFAM" id="SSF53335">
    <property type="entry name" value="S-adenosyl-L-methionine-dependent methyltransferases"/>
    <property type="match status" value="1"/>
</dbReference>
<accession>A0A9P4H7Q8</accession>
<organism evidence="8 9">
    <name type="scientific">Setomelanomma holmii</name>
    <dbReference type="NCBI Taxonomy" id="210430"/>
    <lineage>
        <taxon>Eukaryota</taxon>
        <taxon>Fungi</taxon>
        <taxon>Dikarya</taxon>
        <taxon>Ascomycota</taxon>
        <taxon>Pezizomycotina</taxon>
        <taxon>Dothideomycetes</taxon>
        <taxon>Pleosporomycetidae</taxon>
        <taxon>Pleosporales</taxon>
        <taxon>Pleosporineae</taxon>
        <taxon>Phaeosphaeriaceae</taxon>
        <taxon>Setomelanomma</taxon>
    </lineage>
</organism>
<protein>
    <recommendedName>
        <fullName evidence="6">RNA methyltransferase</fullName>
        <ecNumber evidence="6">2.1.1.-</ecNumber>
    </recommendedName>
</protein>
<evidence type="ECO:0000313" key="8">
    <source>
        <dbReference type="EMBL" id="KAF2028191.1"/>
    </source>
</evidence>
<evidence type="ECO:0000256" key="3">
    <source>
        <dbReference type="ARBA" id="ARBA00022679"/>
    </source>
</evidence>
<dbReference type="GO" id="GO:0017069">
    <property type="term" value="F:snRNA binding"/>
    <property type="evidence" value="ECO:0007669"/>
    <property type="project" value="TreeGrafter"/>
</dbReference>
<gene>
    <name evidence="8" type="ORF">EK21DRAFT_102029</name>
</gene>
<dbReference type="PANTHER" id="PTHR12315">
    <property type="entry name" value="BICOID-INTERACTING PROTEIN RELATED"/>
    <property type="match status" value="1"/>
</dbReference>
<keyword evidence="9" id="KW-1185">Reference proteome</keyword>
<reference evidence="8" key="1">
    <citation type="journal article" date="2020" name="Stud. Mycol.">
        <title>101 Dothideomycetes genomes: a test case for predicting lifestyles and emergence of pathogens.</title>
        <authorList>
            <person name="Haridas S."/>
            <person name="Albert R."/>
            <person name="Binder M."/>
            <person name="Bloem J."/>
            <person name="Labutti K."/>
            <person name="Salamov A."/>
            <person name="Andreopoulos B."/>
            <person name="Baker S."/>
            <person name="Barry K."/>
            <person name="Bills G."/>
            <person name="Bluhm B."/>
            <person name="Cannon C."/>
            <person name="Castanera R."/>
            <person name="Culley D."/>
            <person name="Daum C."/>
            <person name="Ezra D."/>
            <person name="Gonzalez J."/>
            <person name="Henrissat B."/>
            <person name="Kuo A."/>
            <person name="Liang C."/>
            <person name="Lipzen A."/>
            <person name="Lutzoni F."/>
            <person name="Magnuson J."/>
            <person name="Mondo S."/>
            <person name="Nolan M."/>
            <person name="Ohm R."/>
            <person name="Pangilinan J."/>
            <person name="Park H.-J."/>
            <person name="Ramirez L."/>
            <person name="Alfaro M."/>
            <person name="Sun H."/>
            <person name="Tritt A."/>
            <person name="Yoshinaga Y."/>
            <person name="Zwiers L.-H."/>
            <person name="Turgeon B."/>
            <person name="Goodwin S."/>
            <person name="Spatafora J."/>
            <person name="Crous P."/>
            <person name="Grigoriev I."/>
        </authorList>
    </citation>
    <scope>NUCLEOTIDE SEQUENCE</scope>
    <source>
        <strain evidence="8">CBS 110217</strain>
    </source>
</reference>
<sequence>MSTHWGNYSDYSGPAKVPGSAIHVVDPRLRLLTTLTPGLFAAKSVLDIGCNAGGVSCQLVFDFQAASVTGVDIDPKLVGQAKKLLALRASRSRPPTKVGERAVDYFPISAVLTHGYRIEPELGSSRCPSTASAEPMWPCVNFFAADWVVASTPETSGPFDVILALNVIKWIHLEHLDQGLHDFFTKCSSSLNPGGYLIIELQTWDSYEKAVRPNTAPHFSQSIRKLQYRPETSFDALLAGEGLHLCASSDALPRLIKIYRKVASSQLNDRSASVLV</sequence>
<dbReference type="OrthoDB" id="540004at2759"/>
<dbReference type="EC" id="2.1.1.-" evidence="6"/>
<dbReference type="Pfam" id="PF06859">
    <property type="entry name" value="Bin3"/>
    <property type="match status" value="1"/>
</dbReference>
<evidence type="ECO:0000256" key="1">
    <source>
        <dbReference type="ARBA" id="ARBA00008361"/>
    </source>
</evidence>
<evidence type="ECO:0000259" key="7">
    <source>
        <dbReference type="PROSITE" id="PS51515"/>
    </source>
</evidence>